<dbReference type="OrthoDB" id="7160681at2"/>
<accession>A0A418WAI0</accession>
<evidence type="ECO:0000313" key="6">
    <source>
        <dbReference type="Proteomes" id="UP000284605"/>
    </source>
</evidence>
<dbReference type="GO" id="GO:0043165">
    <property type="term" value="P:Gram-negative-bacterium-type cell outer membrane assembly"/>
    <property type="evidence" value="ECO:0007669"/>
    <property type="project" value="TreeGrafter"/>
</dbReference>
<dbReference type="PROSITE" id="PS51257">
    <property type="entry name" value="PROKAR_LIPOPROTEIN"/>
    <property type="match status" value="1"/>
</dbReference>
<keyword evidence="2" id="KW-0472">Membrane</keyword>
<dbReference type="GO" id="GO:0051205">
    <property type="term" value="P:protein insertion into membrane"/>
    <property type="evidence" value="ECO:0007669"/>
    <property type="project" value="TreeGrafter"/>
</dbReference>
<dbReference type="RefSeq" id="WP_119777601.1">
    <property type="nucleotide sequence ID" value="NZ_QYUK01000011.1"/>
</dbReference>
<feature type="domain" description="Outer membrane protein assembly factor BamE" evidence="4">
    <location>
        <begin position="37"/>
        <end position="108"/>
    </location>
</feature>
<proteinExistence type="predicted"/>
<dbReference type="InterPro" id="IPR026592">
    <property type="entry name" value="BamE"/>
</dbReference>
<dbReference type="EMBL" id="QYUK01000011">
    <property type="protein sequence ID" value="RJF86956.1"/>
    <property type="molecule type" value="Genomic_DNA"/>
</dbReference>
<dbReference type="Gene3D" id="3.30.1450.10">
    <property type="match status" value="1"/>
</dbReference>
<keyword evidence="6" id="KW-1185">Reference proteome</keyword>
<comment type="caution">
    <text evidence="5">The sequence shown here is derived from an EMBL/GenBank/DDBJ whole genome shotgun (WGS) entry which is preliminary data.</text>
</comment>
<dbReference type="PANTHER" id="PTHR37482:SF1">
    <property type="entry name" value="OUTER MEMBRANE PROTEIN ASSEMBLY FACTOR BAME"/>
    <property type="match status" value="1"/>
</dbReference>
<dbReference type="PANTHER" id="PTHR37482">
    <property type="entry name" value="OUTER MEMBRANE PROTEIN ASSEMBLY FACTOR BAME"/>
    <property type="match status" value="1"/>
</dbReference>
<sequence>MAADRLPLLRLCGAAVVVASLGLGACTPIVDERGWRPDETAITSIRPGVDNKESVARLLGTPSTVSNFDDQAWYYISATTERVAFQRDQLTAQGVLIVNFDQAGNVTEVSRLGLQDGKQVAMNPDKTPTLGNELTIWQQLFGNLGRFNVPSDGGRAPLPGGSNSPGNR</sequence>
<evidence type="ECO:0000256" key="2">
    <source>
        <dbReference type="ARBA" id="ARBA00023136"/>
    </source>
</evidence>
<dbReference type="InterPro" id="IPR037873">
    <property type="entry name" value="BamE-like"/>
</dbReference>
<protein>
    <submittedName>
        <fullName evidence="5">Outer membrane protein assembly factor BamE</fullName>
    </submittedName>
</protein>
<dbReference type="AlphaFoldDB" id="A0A418WAI0"/>
<name>A0A418WAI0_9PROT</name>
<evidence type="ECO:0000259" key="4">
    <source>
        <dbReference type="Pfam" id="PF04355"/>
    </source>
</evidence>
<reference evidence="5 6" key="1">
    <citation type="submission" date="2018-09" db="EMBL/GenBank/DDBJ databases">
        <authorList>
            <person name="Zhu H."/>
        </authorList>
    </citation>
    <scope>NUCLEOTIDE SEQUENCE [LARGE SCALE GENOMIC DNA]</scope>
    <source>
        <strain evidence="5 6">K1W22B-8</strain>
    </source>
</reference>
<dbReference type="GO" id="GO:1990063">
    <property type="term" value="C:Bam protein complex"/>
    <property type="evidence" value="ECO:0007669"/>
    <property type="project" value="TreeGrafter"/>
</dbReference>
<evidence type="ECO:0000256" key="1">
    <source>
        <dbReference type="ARBA" id="ARBA00022729"/>
    </source>
</evidence>
<evidence type="ECO:0000313" key="5">
    <source>
        <dbReference type="EMBL" id="RJF86956.1"/>
    </source>
</evidence>
<dbReference type="Pfam" id="PF04355">
    <property type="entry name" value="BamE"/>
    <property type="match status" value="1"/>
</dbReference>
<keyword evidence="3" id="KW-0998">Cell outer membrane</keyword>
<gene>
    <name evidence="5" type="ORF">D3874_07935</name>
</gene>
<dbReference type="InterPro" id="IPR007450">
    <property type="entry name" value="BamE_dom"/>
</dbReference>
<dbReference type="Proteomes" id="UP000284605">
    <property type="component" value="Unassembled WGS sequence"/>
</dbReference>
<evidence type="ECO:0000256" key="3">
    <source>
        <dbReference type="ARBA" id="ARBA00023237"/>
    </source>
</evidence>
<dbReference type="GO" id="GO:0030674">
    <property type="term" value="F:protein-macromolecule adaptor activity"/>
    <property type="evidence" value="ECO:0007669"/>
    <property type="project" value="TreeGrafter"/>
</dbReference>
<keyword evidence="1" id="KW-0732">Signal</keyword>
<organism evidence="5 6">
    <name type="scientific">Oleomonas cavernae</name>
    <dbReference type="NCBI Taxonomy" id="2320859"/>
    <lineage>
        <taxon>Bacteria</taxon>
        <taxon>Pseudomonadati</taxon>
        <taxon>Pseudomonadota</taxon>
        <taxon>Alphaproteobacteria</taxon>
        <taxon>Acetobacterales</taxon>
        <taxon>Acetobacteraceae</taxon>
        <taxon>Oleomonas</taxon>
    </lineage>
</organism>